<dbReference type="GO" id="GO:0015074">
    <property type="term" value="P:DNA integration"/>
    <property type="evidence" value="ECO:0007669"/>
    <property type="project" value="InterPro"/>
</dbReference>
<reference evidence="4" key="1">
    <citation type="submission" date="2018-06" db="EMBL/GenBank/DDBJ databases">
        <authorList>
            <person name="Zhirakovskaya E."/>
        </authorList>
    </citation>
    <scope>NUCLEOTIDE SEQUENCE</scope>
</reference>
<sequence length="213" mass="23163">MRTAGAFPGAGAGVAPAHKGLKLPAEILTPDEVLAMLAACRDTVTGIRDRALITVMYRSGLRVGEALALEPKDVDLRIGAIAVLHGKGDRRRTVGIDPGAAPIIERWKATRAEQLAPPPGVVLFCSQKCRRMSRSMVREMLLRLAARTGIEKRVHPHGLRHTMAYELLMEGVPIPIIQRQLGHASLQTTDTYLSHIAPKQVLEVITARAWNAP</sequence>
<evidence type="ECO:0000256" key="1">
    <source>
        <dbReference type="ARBA" id="ARBA00023125"/>
    </source>
</evidence>
<evidence type="ECO:0000256" key="2">
    <source>
        <dbReference type="ARBA" id="ARBA00023172"/>
    </source>
</evidence>
<dbReference type="InterPro" id="IPR011010">
    <property type="entry name" value="DNA_brk_join_enz"/>
</dbReference>
<evidence type="ECO:0000313" key="4">
    <source>
        <dbReference type="EMBL" id="VAW08906.1"/>
    </source>
</evidence>
<organism evidence="4">
    <name type="scientific">hydrothermal vent metagenome</name>
    <dbReference type="NCBI Taxonomy" id="652676"/>
    <lineage>
        <taxon>unclassified sequences</taxon>
        <taxon>metagenomes</taxon>
        <taxon>ecological metagenomes</taxon>
    </lineage>
</organism>
<dbReference type="GO" id="GO:0003677">
    <property type="term" value="F:DNA binding"/>
    <property type="evidence" value="ECO:0007669"/>
    <property type="project" value="UniProtKB-KW"/>
</dbReference>
<dbReference type="PANTHER" id="PTHR30349">
    <property type="entry name" value="PHAGE INTEGRASE-RELATED"/>
    <property type="match status" value="1"/>
</dbReference>
<keyword evidence="2" id="KW-0233">DNA recombination</keyword>
<accession>A0A3B0TPB3</accession>
<dbReference type="EMBL" id="UOEI01000651">
    <property type="protein sequence ID" value="VAW08906.1"/>
    <property type="molecule type" value="Genomic_DNA"/>
</dbReference>
<dbReference type="GO" id="GO:0006310">
    <property type="term" value="P:DNA recombination"/>
    <property type="evidence" value="ECO:0007669"/>
    <property type="project" value="UniProtKB-KW"/>
</dbReference>
<dbReference type="PANTHER" id="PTHR30349:SF41">
    <property type="entry name" value="INTEGRASE_RECOMBINASE PROTEIN MJ0367-RELATED"/>
    <property type="match status" value="1"/>
</dbReference>
<evidence type="ECO:0000259" key="3">
    <source>
        <dbReference type="PROSITE" id="PS51898"/>
    </source>
</evidence>
<name>A0A3B0TPB3_9ZZZZ</name>
<dbReference type="InterPro" id="IPR050090">
    <property type="entry name" value="Tyrosine_recombinase_XerCD"/>
</dbReference>
<dbReference type="InterPro" id="IPR013762">
    <property type="entry name" value="Integrase-like_cat_sf"/>
</dbReference>
<dbReference type="PROSITE" id="PS51898">
    <property type="entry name" value="TYR_RECOMBINASE"/>
    <property type="match status" value="1"/>
</dbReference>
<protein>
    <recommendedName>
        <fullName evidence="3">Tyr recombinase domain-containing protein</fullName>
    </recommendedName>
</protein>
<gene>
    <name evidence="4" type="ORF">MNBD_ACTINO01-70</name>
</gene>
<dbReference type="AlphaFoldDB" id="A0A3B0TPB3"/>
<dbReference type="InterPro" id="IPR002104">
    <property type="entry name" value="Integrase_catalytic"/>
</dbReference>
<keyword evidence="1" id="KW-0238">DNA-binding</keyword>
<proteinExistence type="predicted"/>
<dbReference type="Gene3D" id="1.10.443.10">
    <property type="entry name" value="Intergrase catalytic core"/>
    <property type="match status" value="1"/>
</dbReference>
<dbReference type="SUPFAM" id="SSF56349">
    <property type="entry name" value="DNA breaking-rejoining enzymes"/>
    <property type="match status" value="1"/>
</dbReference>
<feature type="domain" description="Tyr recombinase" evidence="3">
    <location>
        <begin position="23"/>
        <end position="206"/>
    </location>
</feature>
<dbReference type="Pfam" id="PF00589">
    <property type="entry name" value="Phage_integrase"/>
    <property type="match status" value="1"/>
</dbReference>